<keyword evidence="3" id="KW-1185">Reference proteome</keyword>
<evidence type="ECO:0000256" key="1">
    <source>
        <dbReference type="SAM" id="MobiDB-lite"/>
    </source>
</evidence>
<evidence type="ECO:0000313" key="3">
    <source>
        <dbReference type="Proteomes" id="UP000192610"/>
    </source>
</evidence>
<comment type="caution">
    <text evidence="2">The sequence shown here is derived from an EMBL/GenBank/DDBJ whole genome shotgun (WGS) entry which is preliminary data.</text>
</comment>
<name>A0A1V9E3W3_9BACT</name>
<reference evidence="3" key="1">
    <citation type="submission" date="2016-04" db="EMBL/GenBank/DDBJ databases">
        <authorList>
            <person name="Chen L."/>
            <person name="Zhuang W."/>
            <person name="Wang G."/>
        </authorList>
    </citation>
    <scope>NUCLEOTIDE SEQUENCE [LARGE SCALE GENOMIC DNA]</scope>
    <source>
        <strain evidence="3">17621</strain>
    </source>
</reference>
<dbReference type="AlphaFoldDB" id="A0A1V9E3W3"/>
<gene>
    <name evidence="2" type="ORF">A4H97_14115</name>
</gene>
<evidence type="ECO:0000313" key="2">
    <source>
        <dbReference type="EMBL" id="OQP40751.1"/>
    </source>
</evidence>
<feature type="region of interest" description="Disordered" evidence="1">
    <location>
        <begin position="85"/>
        <end position="108"/>
    </location>
</feature>
<proteinExistence type="predicted"/>
<dbReference type="OrthoDB" id="1359449at2"/>
<dbReference type="EMBL" id="LVXG01000067">
    <property type="protein sequence ID" value="OQP40751.1"/>
    <property type="molecule type" value="Genomic_DNA"/>
</dbReference>
<dbReference type="Proteomes" id="UP000192610">
    <property type="component" value="Unassembled WGS sequence"/>
</dbReference>
<dbReference type="STRING" id="354355.SAMN05660816_04233"/>
<sequence length="108" mass="11541">MAYPITQTKMLVNSVNTSTTVSLVEGMQVAKVSFLNAAGQVGQITLSPLQPQAENVEFKTGTQTVKIALIKFAAQFGFDNGKVTVSGDATDQEGKNDSPFNKEIANWS</sequence>
<dbReference type="RefSeq" id="WP_081203726.1">
    <property type="nucleotide sequence ID" value="NZ_FOCZ01000007.1"/>
</dbReference>
<organism evidence="2 3">
    <name type="scientific">Niastella yeongjuensis</name>
    <dbReference type="NCBI Taxonomy" id="354355"/>
    <lineage>
        <taxon>Bacteria</taxon>
        <taxon>Pseudomonadati</taxon>
        <taxon>Bacteroidota</taxon>
        <taxon>Chitinophagia</taxon>
        <taxon>Chitinophagales</taxon>
        <taxon>Chitinophagaceae</taxon>
        <taxon>Niastella</taxon>
    </lineage>
</organism>
<protein>
    <submittedName>
        <fullName evidence="2">Uncharacterized protein</fullName>
    </submittedName>
</protein>
<accession>A0A1V9E3W3</accession>